<evidence type="ECO:0000256" key="3">
    <source>
        <dbReference type="ARBA" id="ARBA00022980"/>
    </source>
</evidence>
<evidence type="ECO:0000256" key="4">
    <source>
        <dbReference type="ARBA" id="ARBA00023128"/>
    </source>
</evidence>
<dbReference type="GO" id="GO:0006412">
    <property type="term" value="P:translation"/>
    <property type="evidence" value="ECO:0007669"/>
    <property type="project" value="InterPro"/>
</dbReference>
<keyword evidence="9" id="KW-1185">Reference proteome</keyword>
<dbReference type="GO" id="GO:1990904">
    <property type="term" value="C:ribonucleoprotein complex"/>
    <property type="evidence" value="ECO:0007669"/>
    <property type="project" value="UniProtKB-KW"/>
</dbReference>
<name>A0A834JSR1_VESVU</name>
<evidence type="ECO:0000256" key="1">
    <source>
        <dbReference type="ARBA" id="ARBA00004173"/>
    </source>
</evidence>
<evidence type="ECO:0000313" key="9">
    <source>
        <dbReference type="Proteomes" id="UP000614350"/>
    </source>
</evidence>
<dbReference type="Gene3D" id="2.20.28.120">
    <property type="entry name" value="Ribosomal protein L33"/>
    <property type="match status" value="1"/>
</dbReference>
<dbReference type="EMBL" id="JACSEA010000009">
    <property type="protein sequence ID" value="KAF7392906.1"/>
    <property type="molecule type" value="Genomic_DNA"/>
</dbReference>
<dbReference type="InterPro" id="IPR038584">
    <property type="entry name" value="Ribosomal_bL33_sf"/>
</dbReference>
<dbReference type="AlphaFoldDB" id="A0A834JSR1"/>
<evidence type="ECO:0000313" key="8">
    <source>
        <dbReference type="EMBL" id="KAF7392906.1"/>
    </source>
</evidence>
<protein>
    <recommendedName>
        <fullName evidence="6">Large ribosomal subunit protein bL33m</fullName>
    </recommendedName>
    <alternativeName>
        <fullName evidence="7">39S ribosomal protein L33, mitochondrial</fullName>
    </alternativeName>
</protein>
<proteinExistence type="inferred from homology"/>
<dbReference type="PANTHER" id="PTHR47037">
    <property type="entry name" value="39S RIBOSOMAL PROTEIN L33, MITOCHONDRIAL"/>
    <property type="match status" value="1"/>
</dbReference>
<gene>
    <name evidence="8" type="ORF">HZH66_008739</name>
</gene>
<evidence type="ECO:0000256" key="5">
    <source>
        <dbReference type="ARBA" id="ARBA00023274"/>
    </source>
</evidence>
<accession>A0A834JSR1</accession>
<dbReference type="InterPro" id="IPR052008">
    <property type="entry name" value="Mitoribosomal_protein_bL33"/>
</dbReference>
<evidence type="ECO:0000256" key="2">
    <source>
        <dbReference type="ARBA" id="ARBA00007596"/>
    </source>
</evidence>
<comment type="similarity">
    <text evidence="2">Belongs to the bacterial ribosomal protein bL33 family.</text>
</comment>
<dbReference type="PANTHER" id="PTHR47037:SF1">
    <property type="entry name" value="LARGE RIBOSOMAL SUBUNIT PROTEIN BL33M"/>
    <property type="match status" value="1"/>
</dbReference>
<keyword evidence="4" id="KW-0496">Mitochondrion</keyword>
<sequence>MFLTNILLKKAKSKSILVLVESVVSGHTRHMVRERVADKIEVIQFDPYIQTMAIYKEKKKIRGISW</sequence>
<dbReference type="GO" id="GO:0005739">
    <property type="term" value="C:mitochondrion"/>
    <property type="evidence" value="ECO:0007669"/>
    <property type="project" value="UniProtKB-SubCell"/>
</dbReference>
<dbReference type="GO" id="GO:0005840">
    <property type="term" value="C:ribosome"/>
    <property type="evidence" value="ECO:0007669"/>
    <property type="project" value="UniProtKB-KW"/>
</dbReference>
<evidence type="ECO:0000256" key="7">
    <source>
        <dbReference type="ARBA" id="ARBA00035436"/>
    </source>
</evidence>
<dbReference type="Proteomes" id="UP000614350">
    <property type="component" value="Unassembled WGS sequence"/>
</dbReference>
<comment type="subcellular location">
    <subcellularLocation>
        <location evidence="1">Mitochondrion</location>
    </subcellularLocation>
</comment>
<dbReference type="SUPFAM" id="SSF57829">
    <property type="entry name" value="Zn-binding ribosomal proteins"/>
    <property type="match status" value="1"/>
</dbReference>
<comment type="caution">
    <text evidence="8">The sequence shown here is derived from an EMBL/GenBank/DDBJ whole genome shotgun (WGS) entry which is preliminary data.</text>
</comment>
<keyword evidence="5" id="KW-0687">Ribonucleoprotein</keyword>
<reference evidence="8" key="1">
    <citation type="journal article" date="2020" name="G3 (Bethesda)">
        <title>High-Quality Assemblies for Three Invasive Social Wasps from the &lt;i&gt;Vespula&lt;/i&gt; Genus.</title>
        <authorList>
            <person name="Harrop T.W.R."/>
            <person name="Guhlin J."/>
            <person name="McLaughlin G.M."/>
            <person name="Permina E."/>
            <person name="Stockwell P."/>
            <person name="Gilligan J."/>
            <person name="Le Lec M.F."/>
            <person name="Gruber M.A.M."/>
            <person name="Quinn O."/>
            <person name="Lovegrove M."/>
            <person name="Duncan E.J."/>
            <person name="Remnant E.J."/>
            <person name="Van Eeckhoven J."/>
            <person name="Graham B."/>
            <person name="Knapp R.A."/>
            <person name="Langford K.W."/>
            <person name="Kronenberg Z."/>
            <person name="Press M.O."/>
            <person name="Eacker S.M."/>
            <person name="Wilson-Rankin E.E."/>
            <person name="Purcell J."/>
            <person name="Lester P.J."/>
            <person name="Dearden P.K."/>
        </authorList>
    </citation>
    <scope>NUCLEOTIDE SEQUENCE</scope>
    <source>
        <strain evidence="8">Marl-1</strain>
    </source>
</reference>
<dbReference type="InterPro" id="IPR011332">
    <property type="entry name" value="Ribosomal_zn-bd"/>
</dbReference>
<keyword evidence="3" id="KW-0689">Ribosomal protein</keyword>
<organism evidence="8 9">
    <name type="scientific">Vespula vulgaris</name>
    <name type="common">Yellow jacket</name>
    <name type="synonym">Wasp</name>
    <dbReference type="NCBI Taxonomy" id="7454"/>
    <lineage>
        <taxon>Eukaryota</taxon>
        <taxon>Metazoa</taxon>
        <taxon>Ecdysozoa</taxon>
        <taxon>Arthropoda</taxon>
        <taxon>Hexapoda</taxon>
        <taxon>Insecta</taxon>
        <taxon>Pterygota</taxon>
        <taxon>Neoptera</taxon>
        <taxon>Endopterygota</taxon>
        <taxon>Hymenoptera</taxon>
        <taxon>Apocrita</taxon>
        <taxon>Aculeata</taxon>
        <taxon>Vespoidea</taxon>
        <taxon>Vespidae</taxon>
        <taxon>Vespinae</taxon>
        <taxon>Vespula</taxon>
    </lineage>
</organism>
<evidence type="ECO:0000256" key="6">
    <source>
        <dbReference type="ARBA" id="ARBA00035275"/>
    </source>
</evidence>